<reference evidence="1 2" key="1">
    <citation type="journal article" date="2020" name="Cell">
        <title>Large-Scale Comparative Analyses of Tick Genomes Elucidate Their Genetic Diversity and Vector Capacities.</title>
        <authorList>
            <consortium name="Tick Genome and Microbiome Consortium (TIGMIC)"/>
            <person name="Jia N."/>
            <person name="Wang J."/>
            <person name="Shi W."/>
            <person name="Du L."/>
            <person name="Sun Y."/>
            <person name="Zhan W."/>
            <person name="Jiang J.F."/>
            <person name="Wang Q."/>
            <person name="Zhang B."/>
            <person name="Ji P."/>
            <person name="Bell-Sakyi L."/>
            <person name="Cui X.M."/>
            <person name="Yuan T.T."/>
            <person name="Jiang B.G."/>
            <person name="Yang W.F."/>
            <person name="Lam T.T."/>
            <person name="Chang Q.C."/>
            <person name="Ding S.J."/>
            <person name="Wang X.J."/>
            <person name="Zhu J.G."/>
            <person name="Ruan X.D."/>
            <person name="Zhao L."/>
            <person name="Wei J.T."/>
            <person name="Ye R.Z."/>
            <person name="Que T.C."/>
            <person name="Du C.H."/>
            <person name="Zhou Y.H."/>
            <person name="Cheng J.X."/>
            <person name="Dai P.F."/>
            <person name="Guo W.B."/>
            <person name="Han X.H."/>
            <person name="Huang E.J."/>
            <person name="Li L.F."/>
            <person name="Wei W."/>
            <person name="Gao Y.C."/>
            <person name="Liu J.Z."/>
            <person name="Shao H.Z."/>
            <person name="Wang X."/>
            <person name="Wang C.C."/>
            <person name="Yang T.C."/>
            <person name="Huo Q.B."/>
            <person name="Li W."/>
            <person name="Chen H.Y."/>
            <person name="Chen S.E."/>
            <person name="Zhou L.G."/>
            <person name="Ni X.B."/>
            <person name="Tian J.H."/>
            <person name="Sheng Y."/>
            <person name="Liu T."/>
            <person name="Pan Y.S."/>
            <person name="Xia L.Y."/>
            <person name="Li J."/>
            <person name="Zhao F."/>
            <person name="Cao W.C."/>
        </authorList>
    </citation>
    <scope>NUCLEOTIDE SEQUENCE [LARGE SCALE GENOMIC DNA]</scope>
    <source>
        <strain evidence="1">HaeL-2018</strain>
    </source>
</reference>
<protein>
    <submittedName>
        <fullName evidence="1">Uncharacterized protein</fullName>
    </submittedName>
</protein>
<accession>A0A9J6GV21</accession>
<organism evidence="1 2">
    <name type="scientific">Haemaphysalis longicornis</name>
    <name type="common">Bush tick</name>
    <dbReference type="NCBI Taxonomy" id="44386"/>
    <lineage>
        <taxon>Eukaryota</taxon>
        <taxon>Metazoa</taxon>
        <taxon>Ecdysozoa</taxon>
        <taxon>Arthropoda</taxon>
        <taxon>Chelicerata</taxon>
        <taxon>Arachnida</taxon>
        <taxon>Acari</taxon>
        <taxon>Parasitiformes</taxon>
        <taxon>Ixodida</taxon>
        <taxon>Ixodoidea</taxon>
        <taxon>Ixodidae</taxon>
        <taxon>Haemaphysalinae</taxon>
        <taxon>Haemaphysalis</taxon>
    </lineage>
</organism>
<dbReference type="OrthoDB" id="6513546at2759"/>
<sequence>MWLPALVAAVEEAVQEVQPHAQDELGPKSIGLLSKLPLKFGKNLTAEENRALKELQNDGCIVTLPADKGNSTVVLHRQDYERKVLAVLGGKAYVYKVKEGSYKPNADAHEQVTRGEKLPMLDPPKRLRAEVLCFTEDARTWHPPSPDHGFTTSKCQTISNFLHRIITRLAEKTSTDVRNSTHVVQLASQISIDEDESLVLSDVVSLFTSVRVPLALSAARTALENDATVKERTQLTADELCLLLDFCLARTYFSHNGQILKQESGTAVGPIISLRVGAHNGADNGAQ</sequence>
<dbReference type="EMBL" id="JABSTR010000009">
    <property type="protein sequence ID" value="KAH9378544.1"/>
    <property type="molecule type" value="Genomic_DNA"/>
</dbReference>
<evidence type="ECO:0000313" key="1">
    <source>
        <dbReference type="EMBL" id="KAH9378544.1"/>
    </source>
</evidence>
<dbReference type="OMA" id="DARTWHP"/>
<dbReference type="PANTHER" id="PTHR21301:SF11">
    <property type="entry name" value="GIY-YIG DOMAIN-CONTAINING PROTEIN"/>
    <property type="match status" value="1"/>
</dbReference>
<keyword evidence="2" id="KW-1185">Reference proteome</keyword>
<dbReference type="PANTHER" id="PTHR21301">
    <property type="entry name" value="REVERSE TRANSCRIPTASE"/>
    <property type="match status" value="1"/>
</dbReference>
<dbReference type="AlphaFoldDB" id="A0A9J6GV21"/>
<evidence type="ECO:0000313" key="2">
    <source>
        <dbReference type="Proteomes" id="UP000821853"/>
    </source>
</evidence>
<name>A0A9J6GV21_HAELO</name>
<gene>
    <name evidence="1" type="ORF">HPB48_003352</name>
</gene>
<comment type="caution">
    <text evidence="1">The sequence shown here is derived from an EMBL/GenBank/DDBJ whole genome shotgun (WGS) entry which is preliminary data.</text>
</comment>
<dbReference type="VEuPathDB" id="VectorBase:HLOH_061027"/>
<proteinExistence type="predicted"/>
<dbReference type="Proteomes" id="UP000821853">
    <property type="component" value="Unassembled WGS sequence"/>
</dbReference>